<dbReference type="InterPro" id="IPR032466">
    <property type="entry name" value="Metal_Hydrolase"/>
</dbReference>
<reference evidence="1 2" key="1">
    <citation type="submission" date="2019-03" db="EMBL/GenBank/DDBJ databases">
        <title>Genomic Encyclopedia of Type Strains, Phase IV (KMG-IV): sequencing the most valuable type-strain genomes for metagenomic binning, comparative biology and taxonomic classification.</title>
        <authorList>
            <person name="Goeker M."/>
        </authorList>
    </citation>
    <scope>NUCLEOTIDE SEQUENCE [LARGE SCALE GENOMIC DNA]</scope>
    <source>
        <strain evidence="1 2">DSM 100309</strain>
    </source>
</reference>
<comment type="caution">
    <text evidence="1">The sequence shown here is derived from an EMBL/GenBank/DDBJ whole genome shotgun (WGS) entry which is preliminary data.</text>
</comment>
<dbReference type="Gene3D" id="3.20.20.140">
    <property type="entry name" value="Metal-dependent hydrolases"/>
    <property type="match status" value="1"/>
</dbReference>
<dbReference type="SUPFAM" id="SSF51556">
    <property type="entry name" value="Metallo-dependent hydrolases"/>
    <property type="match status" value="1"/>
</dbReference>
<organism evidence="1 2">
    <name type="scientific">Sulfurirhabdus autotrophica</name>
    <dbReference type="NCBI Taxonomy" id="1706046"/>
    <lineage>
        <taxon>Bacteria</taxon>
        <taxon>Pseudomonadati</taxon>
        <taxon>Pseudomonadota</taxon>
        <taxon>Betaproteobacteria</taxon>
        <taxon>Nitrosomonadales</taxon>
        <taxon>Sulfuricellaceae</taxon>
        <taxon>Sulfurirhabdus</taxon>
    </lineage>
</organism>
<name>A0A4R3YC62_9PROT</name>
<sequence>MNRRNFMRSLGAFGFVAGSSAGWKFWPEQGLINPCLANLPGSVANHPLMQSVWSGLDSMQVWDCHVHLVGGGDSNNGVWFSPAMDSLWHPILKLQKLFYMNAGCVHDTPGHLDQSYVDRMLNLVEGMRPGFKAMLFAFDWFHDEAGRPDRNRSIFHIPDHYAAQVAHSHPETFEWVASIHPYRTDCVAAVQAAVRDGAKAIKWLPSAMGIDPLSPRCDRFYEALAAVDMPIISHAGRELAVQGGNQDFGNPLRLRRAMDHGVRVVIAHCASDGDDQDIDQGANGPRVKSYDLFARMMDESRYAEKLYADISALTQLNRVWALKAVLQRDDWHSRLLNGSDYPLPGVMPLFSATDLANMGLLDSASVPFLQEVRLHNPLLFDFALKRLVSLGKRQFPSNVFETRRFFERKLA</sequence>
<dbReference type="RefSeq" id="WP_124948333.1">
    <property type="nucleotide sequence ID" value="NZ_BHVT01000081.1"/>
</dbReference>
<proteinExistence type="predicted"/>
<dbReference type="AlphaFoldDB" id="A0A4R3YC62"/>
<keyword evidence="2" id="KW-1185">Reference proteome</keyword>
<protein>
    <submittedName>
        <fullName evidence="1">Mannonate dehydratase</fullName>
    </submittedName>
</protein>
<accession>A0A4R3YC62</accession>
<dbReference type="OrthoDB" id="9771320at2"/>
<evidence type="ECO:0000313" key="1">
    <source>
        <dbReference type="EMBL" id="TCV89570.1"/>
    </source>
</evidence>
<dbReference type="Proteomes" id="UP000295367">
    <property type="component" value="Unassembled WGS sequence"/>
</dbReference>
<gene>
    <name evidence="1" type="ORF">EDC63_10288</name>
</gene>
<evidence type="ECO:0000313" key="2">
    <source>
        <dbReference type="Proteomes" id="UP000295367"/>
    </source>
</evidence>
<dbReference type="EMBL" id="SMCO01000002">
    <property type="protein sequence ID" value="TCV89570.1"/>
    <property type="molecule type" value="Genomic_DNA"/>
</dbReference>